<evidence type="ECO:0000256" key="1">
    <source>
        <dbReference type="ARBA" id="ARBA00023015"/>
    </source>
</evidence>
<feature type="domain" description="BZIP" evidence="5">
    <location>
        <begin position="222"/>
        <end position="285"/>
    </location>
</feature>
<dbReference type="AlphaFoldDB" id="A0A9N9NZM3"/>
<dbReference type="GO" id="GO:0005634">
    <property type="term" value="C:nucleus"/>
    <property type="evidence" value="ECO:0007669"/>
    <property type="project" value="TreeGrafter"/>
</dbReference>
<dbReference type="OrthoDB" id="2367113at2759"/>
<organism evidence="6 7">
    <name type="scientific">Cetraspora pellucida</name>
    <dbReference type="NCBI Taxonomy" id="1433469"/>
    <lineage>
        <taxon>Eukaryota</taxon>
        <taxon>Fungi</taxon>
        <taxon>Fungi incertae sedis</taxon>
        <taxon>Mucoromycota</taxon>
        <taxon>Glomeromycotina</taxon>
        <taxon>Glomeromycetes</taxon>
        <taxon>Diversisporales</taxon>
        <taxon>Gigasporaceae</taxon>
        <taxon>Cetraspora</taxon>
    </lineage>
</organism>
<name>A0A9N9NZM3_9GLOM</name>
<dbReference type="PANTHER" id="PTHR23351:SF24">
    <property type="entry name" value="ACTIVATING TRANSCRIPTION FACTOR 3-RELATED"/>
    <property type="match status" value="1"/>
</dbReference>
<keyword evidence="3" id="KW-0804">Transcription</keyword>
<dbReference type="Pfam" id="PF07716">
    <property type="entry name" value="bZIP_2"/>
    <property type="match status" value="1"/>
</dbReference>
<comment type="caution">
    <text evidence="6">The sequence shown here is derived from an EMBL/GenBank/DDBJ whole genome shotgun (WGS) entry which is preliminary data.</text>
</comment>
<evidence type="ECO:0000313" key="7">
    <source>
        <dbReference type="Proteomes" id="UP000789759"/>
    </source>
</evidence>
<evidence type="ECO:0000259" key="5">
    <source>
        <dbReference type="PROSITE" id="PS50217"/>
    </source>
</evidence>
<dbReference type="Gene3D" id="1.20.5.170">
    <property type="match status" value="1"/>
</dbReference>
<dbReference type="PANTHER" id="PTHR23351">
    <property type="entry name" value="FOS TRANSCRIPTION FACTOR-RELATED"/>
    <property type="match status" value="1"/>
</dbReference>
<keyword evidence="2" id="KW-0238">DNA-binding</keyword>
<evidence type="ECO:0000256" key="2">
    <source>
        <dbReference type="ARBA" id="ARBA00023125"/>
    </source>
</evidence>
<gene>
    <name evidence="6" type="ORF">CPELLU_LOCUS16843</name>
</gene>
<dbReference type="PROSITE" id="PS50217">
    <property type="entry name" value="BZIP"/>
    <property type="match status" value="1"/>
</dbReference>
<dbReference type="SUPFAM" id="SSF57959">
    <property type="entry name" value="Leucine zipper domain"/>
    <property type="match status" value="1"/>
</dbReference>
<dbReference type="InterPro" id="IPR046347">
    <property type="entry name" value="bZIP_sf"/>
</dbReference>
<dbReference type="PROSITE" id="PS00036">
    <property type="entry name" value="BZIP_BASIC"/>
    <property type="match status" value="1"/>
</dbReference>
<accession>A0A9N9NZM3</accession>
<feature type="region of interest" description="Disordered" evidence="4">
    <location>
        <begin position="202"/>
        <end position="249"/>
    </location>
</feature>
<feature type="compositionally biased region" description="Basic residues" evidence="4">
    <location>
        <begin position="229"/>
        <end position="245"/>
    </location>
</feature>
<dbReference type="Proteomes" id="UP000789759">
    <property type="component" value="Unassembled WGS sequence"/>
</dbReference>
<dbReference type="InterPro" id="IPR000837">
    <property type="entry name" value="AP-1"/>
</dbReference>
<keyword evidence="7" id="KW-1185">Reference proteome</keyword>
<dbReference type="EMBL" id="CAJVQA010026227">
    <property type="protein sequence ID" value="CAG8788412.1"/>
    <property type="molecule type" value="Genomic_DNA"/>
</dbReference>
<reference evidence="6" key="1">
    <citation type="submission" date="2021-06" db="EMBL/GenBank/DDBJ databases">
        <authorList>
            <person name="Kallberg Y."/>
            <person name="Tangrot J."/>
            <person name="Rosling A."/>
        </authorList>
    </citation>
    <scope>NUCLEOTIDE SEQUENCE</scope>
    <source>
        <strain evidence="6">FL966</strain>
    </source>
</reference>
<dbReference type="GO" id="GO:0000981">
    <property type="term" value="F:DNA-binding transcription factor activity, RNA polymerase II-specific"/>
    <property type="evidence" value="ECO:0007669"/>
    <property type="project" value="TreeGrafter"/>
</dbReference>
<evidence type="ECO:0000313" key="6">
    <source>
        <dbReference type="EMBL" id="CAG8788412.1"/>
    </source>
</evidence>
<keyword evidence="1" id="KW-0805">Transcription regulation</keyword>
<proteinExistence type="predicted"/>
<evidence type="ECO:0000256" key="3">
    <source>
        <dbReference type="ARBA" id="ARBA00023163"/>
    </source>
</evidence>
<protein>
    <submittedName>
        <fullName evidence="6">21420_t:CDS:1</fullName>
    </submittedName>
</protein>
<feature type="compositionally biased region" description="Basic and acidic residues" evidence="4">
    <location>
        <begin position="206"/>
        <end position="228"/>
    </location>
</feature>
<dbReference type="InterPro" id="IPR004827">
    <property type="entry name" value="bZIP"/>
</dbReference>
<sequence length="286" mass="32982">MSDINDISWWNPPERIKQLCLQSDHSISYNNHGFYSPFKQQHYSYITHAPYPVSFRTPMISNGICEPTSVYDYNLHSSSSFVTPFINPRLLVTETSNDLSTYPSSITHSILGQQQRTPDQTIEGGFVDSNSATLLKQSQLAIIPPESRQTVFTSLTENITQVTSPIKTAYSSNNNDAYMEENNQGITHTNEFSTLTSTMSSQQHSTDIHNKPRQNRFLEEENRRDARRRERNRLAARRHRNKKRYKSDQLESQVHELMIENERLKGLEAEVERLKGLLKSVKSEIN</sequence>
<evidence type="ECO:0000256" key="4">
    <source>
        <dbReference type="SAM" id="MobiDB-lite"/>
    </source>
</evidence>
<dbReference type="GO" id="GO:0000978">
    <property type="term" value="F:RNA polymerase II cis-regulatory region sequence-specific DNA binding"/>
    <property type="evidence" value="ECO:0007669"/>
    <property type="project" value="TreeGrafter"/>
</dbReference>
<dbReference type="SMART" id="SM00338">
    <property type="entry name" value="BRLZ"/>
    <property type="match status" value="1"/>
</dbReference>